<comment type="similarity">
    <text evidence="2">Belongs to the FemABX family.</text>
</comment>
<name>A0A098ELC7_9BACL</name>
<dbReference type="STRING" id="1499687.BN1080_00996"/>
<evidence type="ECO:0000256" key="7">
    <source>
        <dbReference type="ARBA" id="ARBA00023316"/>
    </source>
</evidence>
<evidence type="ECO:0000256" key="3">
    <source>
        <dbReference type="ARBA" id="ARBA00022679"/>
    </source>
</evidence>
<evidence type="ECO:0000256" key="2">
    <source>
        <dbReference type="ARBA" id="ARBA00009943"/>
    </source>
</evidence>
<evidence type="ECO:0000256" key="6">
    <source>
        <dbReference type="ARBA" id="ARBA00023315"/>
    </source>
</evidence>
<evidence type="ECO:0000313" key="13">
    <source>
        <dbReference type="EMBL" id="CEG22076.1"/>
    </source>
</evidence>
<dbReference type="AlphaFoldDB" id="A0A098ELC7"/>
<keyword evidence="7" id="KW-0961">Cell wall biogenesis/degradation</keyword>
<dbReference type="EC" id="2.3.2.16" evidence="8"/>
<dbReference type="GO" id="GO:0008360">
    <property type="term" value="P:regulation of cell shape"/>
    <property type="evidence" value="ECO:0007669"/>
    <property type="project" value="UniProtKB-KW"/>
</dbReference>
<comment type="catalytic activity">
    <reaction evidence="11">
        <text>beta-D-GlcNAc-(1-&gt;4)-Mur2Ac(oyl-L-Ala-D-isoglutaminyl-L-Lys-D-Ala-D-Ala)-di-trans,octa-cis-undecaprenyl diphosphate + glycyl-tRNA(Gly) = beta-D-GlcNAc-(1-&gt;4)-Mur2Ac(oyl-L-Ala-D-isoglutaminyl-L-Lys-(N(6)-Gly)-D-Ala-D-Ala)-di-trans,octa-cis-undecaprenyl diphosphate + tRNA(Gly) + H(+)</text>
        <dbReference type="Rhea" id="RHEA:30435"/>
        <dbReference type="Rhea" id="RHEA-COMP:9664"/>
        <dbReference type="Rhea" id="RHEA-COMP:9683"/>
        <dbReference type="ChEBI" id="CHEBI:15378"/>
        <dbReference type="ChEBI" id="CHEBI:62233"/>
        <dbReference type="ChEBI" id="CHEBI:62234"/>
        <dbReference type="ChEBI" id="CHEBI:78442"/>
        <dbReference type="ChEBI" id="CHEBI:78522"/>
        <dbReference type="EC" id="2.3.2.16"/>
    </reaction>
</comment>
<keyword evidence="3" id="KW-0808">Transferase</keyword>
<dbReference type="InterPro" id="IPR038740">
    <property type="entry name" value="BioF2-like_GNAT_dom"/>
</dbReference>
<dbReference type="Pfam" id="PF13480">
    <property type="entry name" value="Acetyltransf_6"/>
    <property type="match status" value="1"/>
</dbReference>
<dbReference type="InterPro" id="IPR003447">
    <property type="entry name" value="FEMABX"/>
</dbReference>
<dbReference type="PROSITE" id="PS51191">
    <property type="entry name" value="FEMABX"/>
    <property type="match status" value="1"/>
</dbReference>
<organism evidence="13 14">
    <name type="scientific">Planococcus massiliensis</name>
    <dbReference type="NCBI Taxonomy" id="1499687"/>
    <lineage>
        <taxon>Bacteria</taxon>
        <taxon>Bacillati</taxon>
        <taxon>Bacillota</taxon>
        <taxon>Bacilli</taxon>
        <taxon>Bacillales</taxon>
        <taxon>Caryophanaceae</taxon>
        <taxon>Planococcus</taxon>
    </lineage>
</organism>
<comment type="subcellular location">
    <subcellularLocation>
        <location evidence="1">Cytoplasm</location>
    </subcellularLocation>
</comment>
<evidence type="ECO:0000256" key="5">
    <source>
        <dbReference type="ARBA" id="ARBA00022984"/>
    </source>
</evidence>
<keyword evidence="6" id="KW-0012">Acyltransferase</keyword>
<keyword evidence="14" id="KW-1185">Reference proteome</keyword>
<dbReference type="InterPro" id="IPR050644">
    <property type="entry name" value="PG_Glycine_Bridge_Synth"/>
</dbReference>
<dbReference type="GO" id="GO:0009252">
    <property type="term" value="P:peptidoglycan biosynthetic process"/>
    <property type="evidence" value="ECO:0007669"/>
    <property type="project" value="UniProtKB-KW"/>
</dbReference>
<evidence type="ECO:0000256" key="11">
    <source>
        <dbReference type="ARBA" id="ARBA00048654"/>
    </source>
</evidence>
<dbReference type="GO" id="GO:0071555">
    <property type="term" value="P:cell wall organization"/>
    <property type="evidence" value="ECO:0007669"/>
    <property type="project" value="UniProtKB-KW"/>
</dbReference>
<evidence type="ECO:0000259" key="12">
    <source>
        <dbReference type="Pfam" id="PF13480"/>
    </source>
</evidence>
<dbReference type="InterPro" id="IPR016181">
    <property type="entry name" value="Acyl_CoA_acyltransferase"/>
</dbReference>
<evidence type="ECO:0000256" key="4">
    <source>
        <dbReference type="ARBA" id="ARBA00022960"/>
    </source>
</evidence>
<dbReference type="Gene3D" id="3.40.630.30">
    <property type="match status" value="1"/>
</dbReference>
<evidence type="ECO:0000313" key="14">
    <source>
        <dbReference type="Proteomes" id="UP000043699"/>
    </source>
</evidence>
<dbReference type="PANTHER" id="PTHR36174">
    <property type="entry name" value="LIPID II:GLYCINE GLYCYLTRANSFERASE"/>
    <property type="match status" value="1"/>
</dbReference>
<gene>
    <name evidence="13" type="ORF">BN1080_00996</name>
</gene>
<dbReference type="SUPFAM" id="SSF55729">
    <property type="entry name" value="Acyl-CoA N-acyltransferases (Nat)"/>
    <property type="match status" value="1"/>
</dbReference>
<sequence length="331" mass="38650">MSDIYFETAYGQLYEKIENGKCEVFHYIGEEGEVRHLYIKKEIPFRLEGEVYYDLVTPYGYGGPLIIRVKEAGKARLVEAFQRAFQEHCLDQNIICEFVRFHPILMNAEDFCNCYELTLQRYTTGTNLRDFENPIQAEFSKSKQKSIQKALAAGVEYRITQNPSSLTGFKAIYERTMDRKEADAVYYFDEAYFDQLLRDLGEHILLVEVLYDGQVIGMSLNFVYGKLIHTHLSGMDFDYRHLSPAFVMRYALALWAKEQGTELIHEGGGKGQGLDDPLYLLKKQFGRNTDFRYYVSRKIWNPEIYRRLCRMLHVEETAESFPAYRFAPTTS</sequence>
<dbReference type="PANTHER" id="PTHR36174:SF1">
    <property type="entry name" value="LIPID II:GLYCINE GLYCYLTRANSFERASE"/>
    <property type="match status" value="1"/>
</dbReference>
<protein>
    <recommendedName>
        <fullName evidence="9">Lipid II:glycine glycyltransferase</fullName>
        <ecNumber evidence="8">2.3.2.16</ecNumber>
    </recommendedName>
    <alternativeName>
        <fullName evidence="10">Factor essential for expression of methicillin resistance X</fullName>
    </alternativeName>
</protein>
<accession>A0A098ELC7</accession>
<evidence type="ECO:0000256" key="10">
    <source>
        <dbReference type="ARBA" id="ARBA00042933"/>
    </source>
</evidence>
<dbReference type="GO" id="GO:0016755">
    <property type="term" value="F:aminoacyltransferase activity"/>
    <property type="evidence" value="ECO:0007669"/>
    <property type="project" value="InterPro"/>
</dbReference>
<dbReference type="GO" id="GO:0005737">
    <property type="term" value="C:cytoplasm"/>
    <property type="evidence" value="ECO:0007669"/>
    <property type="project" value="UniProtKB-SubCell"/>
</dbReference>
<evidence type="ECO:0000256" key="8">
    <source>
        <dbReference type="ARBA" id="ARBA00039074"/>
    </source>
</evidence>
<reference evidence="13 14" key="1">
    <citation type="submission" date="2014-09" db="EMBL/GenBank/DDBJ databases">
        <authorList>
            <person name="Urmite Genomes Urmite Genomes"/>
        </authorList>
    </citation>
    <scope>NUCLEOTIDE SEQUENCE [LARGE SCALE GENOMIC DNA]</scope>
    <source>
        <strain evidence="13 14">ES2</strain>
    </source>
</reference>
<dbReference type="Proteomes" id="UP000043699">
    <property type="component" value="Unassembled WGS sequence"/>
</dbReference>
<dbReference type="RefSeq" id="WP_052650806.1">
    <property type="nucleotide sequence ID" value="NZ_CCXS01000001.1"/>
</dbReference>
<proteinExistence type="inferred from homology"/>
<dbReference type="EMBL" id="CCXS01000001">
    <property type="protein sequence ID" value="CEG22076.1"/>
    <property type="molecule type" value="Genomic_DNA"/>
</dbReference>
<keyword evidence="5" id="KW-0573">Peptidoglycan synthesis</keyword>
<keyword evidence="4" id="KW-0133">Cell shape</keyword>
<feature type="domain" description="BioF2-like acetyltransferase" evidence="12">
    <location>
        <begin position="144"/>
        <end position="269"/>
    </location>
</feature>
<evidence type="ECO:0000256" key="9">
    <source>
        <dbReference type="ARBA" id="ARBA00040679"/>
    </source>
</evidence>
<dbReference type="OrthoDB" id="9785911at2"/>
<evidence type="ECO:0000256" key="1">
    <source>
        <dbReference type="ARBA" id="ARBA00004496"/>
    </source>
</evidence>